<protein>
    <submittedName>
        <fullName evidence="4">TetR/AcrR family transcriptional regulator</fullName>
    </submittedName>
</protein>
<dbReference type="GO" id="GO:0003677">
    <property type="term" value="F:DNA binding"/>
    <property type="evidence" value="ECO:0007669"/>
    <property type="project" value="UniProtKB-UniRule"/>
</dbReference>
<dbReference type="InterPro" id="IPR050624">
    <property type="entry name" value="HTH-type_Tx_Regulator"/>
</dbReference>
<dbReference type="Proteomes" id="UP000276309">
    <property type="component" value="Chromosome"/>
</dbReference>
<keyword evidence="5" id="KW-1185">Reference proteome</keyword>
<feature type="DNA-binding region" description="H-T-H motif" evidence="2">
    <location>
        <begin position="40"/>
        <end position="59"/>
    </location>
</feature>
<dbReference type="InterPro" id="IPR009057">
    <property type="entry name" value="Homeodomain-like_sf"/>
</dbReference>
<proteinExistence type="predicted"/>
<dbReference type="SUPFAM" id="SSF46689">
    <property type="entry name" value="Homeodomain-like"/>
    <property type="match status" value="1"/>
</dbReference>
<evidence type="ECO:0000313" key="5">
    <source>
        <dbReference type="Proteomes" id="UP000276309"/>
    </source>
</evidence>
<dbReference type="PROSITE" id="PS50977">
    <property type="entry name" value="HTH_TETR_2"/>
    <property type="match status" value="1"/>
</dbReference>
<accession>A0A3G2L453</accession>
<dbReference type="InterPro" id="IPR001647">
    <property type="entry name" value="HTH_TetR"/>
</dbReference>
<dbReference type="InterPro" id="IPR054422">
    <property type="entry name" value="TetR-like_HI_0893_C"/>
</dbReference>
<evidence type="ECO:0000256" key="2">
    <source>
        <dbReference type="PROSITE-ProRule" id="PRU00335"/>
    </source>
</evidence>
<dbReference type="Gene3D" id="1.10.357.10">
    <property type="entry name" value="Tetracycline Repressor, domain 2"/>
    <property type="match status" value="1"/>
</dbReference>
<dbReference type="InterPro" id="IPR023772">
    <property type="entry name" value="DNA-bd_HTH_TetR-type_CS"/>
</dbReference>
<evidence type="ECO:0000256" key="1">
    <source>
        <dbReference type="ARBA" id="ARBA00023125"/>
    </source>
</evidence>
<dbReference type="Pfam" id="PF00440">
    <property type="entry name" value="TetR_N"/>
    <property type="match status" value="1"/>
</dbReference>
<organism evidence="4 5">
    <name type="scientific">Euzebyella marina</name>
    <dbReference type="NCBI Taxonomy" id="1761453"/>
    <lineage>
        <taxon>Bacteria</taxon>
        <taxon>Pseudomonadati</taxon>
        <taxon>Bacteroidota</taxon>
        <taxon>Flavobacteriia</taxon>
        <taxon>Flavobacteriales</taxon>
        <taxon>Flavobacteriaceae</taxon>
        <taxon>Euzebyella</taxon>
    </lineage>
</organism>
<feature type="domain" description="HTH tetR-type" evidence="3">
    <location>
        <begin position="17"/>
        <end position="77"/>
    </location>
</feature>
<evidence type="ECO:0000259" key="3">
    <source>
        <dbReference type="PROSITE" id="PS50977"/>
    </source>
</evidence>
<sequence>MCIRLNCYLSCVRLKDDAKIEAIFNSAIELTEEIGLNKLTMSAIADKANIASGTLYVYFNSKEQLLNDLYKRLISEGTLSLLPAISHLPIKQQLFNIWSNVLNFRMANSAEVAFMHEFRYSPYLSDDAKMMDREFVLHILKLLDAGKEELIVKDLSNDILLPLMYGYVDNLARHLVYKNIGLTPEIIRQTFTICWDAIKA</sequence>
<dbReference type="PANTHER" id="PTHR43479">
    <property type="entry name" value="ACREF/ENVCD OPERON REPRESSOR-RELATED"/>
    <property type="match status" value="1"/>
</dbReference>
<dbReference type="Pfam" id="PF22604">
    <property type="entry name" value="TetR_HI_0893_C"/>
    <property type="match status" value="1"/>
</dbReference>
<name>A0A3G2L453_9FLAO</name>
<evidence type="ECO:0000313" key="4">
    <source>
        <dbReference type="EMBL" id="AYN66991.1"/>
    </source>
</evidence>
<dbReference type="AlphaFoldDB" id="A0A3G2L453"/>
<dbReference type="KEGG" id="emar:D1013_06195"/>
<dbReference type="PRINTS" id="PR00455">
    <property type="entry name" value="HTHTETR"/>
</dbReference>
<dbReference type="PROSITE" id="PS01081">
    <property type="entry name" value="HTH_TETR_1"/>
    <property type="match status" value="1"/>
</dbReference>
<dbReference type="PANTHER" id="PTHR43479:SF11">
    <property type="entry name" value="ACREF_ENVCD OPERON REPRESSOR-RELATED"/>
    <property type="match status" value="1"/>
</dbReference>
<reference evidence="4 5" key="1">
    <citation type="submission" date="2018-08" db="EMBL/GenBank/DDBJ databases">
        <title>The reduced genetic potential of extracellular carbohydrate catabolism in Euzebyella marina RN62, a Flavobacteriia bacterium isolated from the hadal water.</title>
        <authorList>
            <person name="Xue C."/>
        </authorList>
    </citation>
    <scope>NUCLEOTIDE SEQUENCE [LARGE SCALE GENOMIC DNA]</scope>
    <source>
        <strain evidence="4 5">RN62</strain>
    </source>
</reference>
<dbReference type="OrthoDB" id="6430772at2"/>
<keyword evidence="1 2" id="KW-0238">DNA-binding</keyword>
<gene>
    <name evidence="4" type="ORF">D1013_06195</name>
</gene>
<dbReference type="EMBL" id="CP032050">
    <property type="protein sequence ID" value="AYN66991.1"/>
    <property type="molecule type" value="Genomic_DNA"/>
</dbReference>